<dbReference type="InterPro" id="IPR013783">
    <property type="entry name" value="Ig-like_fold"/>
</dbReference>
<dbReference type="GO" id="GO:0005576">
    <property type="term" value="C:extracellular region"/>
    <property type="evidence" value="ECO:0007669"/>
    <property type="project" value="UniProtKB-SubCell"/>
</dbReference>
<dbReference type="EC" id="4.2.2.2" evidence="6"/>
<dbReference type="RefSeq" id="WP_013769976.1">
    <property type="nucleotide sequence ID" value="NC_015514.1"/>
</dbReference>
<evidence type="ECO:0000313" key="6">
    <source>
        <dbReference type="EMBL" id="AEE44947.1"/>
    </source>
</evidence>
<sequence length="705" mass="74105">MRTTAHPSLRIGQVTAAVGLAAVLGLAAGPPASAQPGPGRPASVAPGAVAPADAPRVAAPGPRPSPSPAEPARDLGREVLPAGDGWASWSGTTRPDGVARTAAPTTGGAAAAAADVYVVDTWQELRDALAGRPGGTQTDARRSTVPRIVYVRGTIDAWQRPDGSRVTCADLERQVTVEGTGAPFAMSDYVAAFGPGVDPSGPLETARVAAAALQVAQTLQHVGSNVTIVGVGDDARLVGASLRVRDASNVIVRNLTLSDAYDCFPQWDANDSGGSWNSAYDNLSVWTSTSVWVDHLTLDDGEHPPSALDTVYGRPFEVHDGLVDITHGSDLVTVSHNVLREHDKTSLVGSSDSRTQDRGQHRVTYHHNHWIDIGQRAPRVRYGDVHVYNELYEQTKPALYPDGTGFQYYLGAGRESSIVAEQNAFELLPATDPAKILAGWGGTQARVTGSLVNGEPFDVQAAYGATAATPLSSDVRWDPAAAYAYTAQPAAEVAATVRAQAGAGVLPSGTPVSDRAPDRFRLAHDNGRDGLHDGEYTLTATLWWGSNGTVAKLYEDGVLVDAAWLQGTSPGRQQVTFDVTGRTDGDHVYVVEVLNPWGSSTSAPLTVRVRDAAPAKAVLRHDDRDGDGTFTVTASLWWGTNADTYVLYRDGVEVDRQALTPATPHAQHVSSAVTGLPPGSYVFTAELSNAAGTTATAPLTVTVRR</sequence>
<protein>
    <submittedName>
        <fullName evidence="6">Pectate lyase</fullName>
        <ecNumber evidence="6">4.2.2.2</ecNumber>
    </submittedName>
</protein>
<name>F4H025_CELFA</name>
<dbReference type="Gene3D" id="2.60.40.10">
    <property type="entry name" value="Immunoglobulins"/>
    <property type="match status" value="2"/>
</dbReference>
<dbReference type="InterPro" id="IPR011050">
    <property type="entry name" value="Pectin_lyase_fold/virulence"/>
</dbReference>
<evidence type="ECO:0000256" key="1">
    <source>
        <dbReference type="ARBA" id="ARBA00023239"/>
    </source>
</evidence>
<dbReference type="Pfam" id="PF00544">
    <property type="entry name" value="Pectate_lyase_4"/>
    <property type="match status" value="1"/>
</dbReference>
<dbReference type="PANTHER" id="PTHR31683:SF18">
    <property type="entry name" value="PECTATE LYASE 21-RELATED"/>
    <property type="match status" value="1"/>
</dbReference>
<evidence type="ECO:0000256" key="3">
    <source>
        <dbReference type="SAM" id="MobiDB-lite"/>
    </source>
</evidence>
<feature type="domain" description="Pectate lyase" evidence="5">
    <location>
        <begin position="180"/>
        <end position="431"/>
    </location>
</feature>
<dbReference type="SUPFAM" id="SSF81296">
    <property type="entry name" value="E set domains"/>
    <property type="match status" value="2"/>
</dbReference>
<accession>F4H025</accession>
<comment type="similarity">
    <text evidence="2">Belongs to the polysaccharide lyase 1 family.</text>
</comment>
<keyword evidence="4" id="KW-0732">Signal</keyword>
<reference evidence="6 7" key="1">
    <citation type="submission" date="2011-04" db="EMBL/GenBank/DDBJ databases">
        <title>Complete sequence of Cellulomonas fimi ATCC 484.</title>
        <authorList>
            <consortium name="US DOE Joint Genome Institute"/>
            <person name="Lucas S."/>
            <person name="Han J."/>
            <person name="Lapidus A."/>
            <person name="Cheng J.-F."/>
            <person name="Goodwin L."/>
            <person name="Pitluck S."/>
            <person name="Peters L."/>
            <person name="Chertkov O."/>
            <person name="Detter J.C."/>
            <person name="Han C."/>
            <person name="Tapia R."/>
            <person name="Land M."/>
            <person name="Hauser L."/>
            <person name="Kyrpides N."/>
            <person name="Ivanova N."/>
            <person name="Ovchinnikova G."/>
            <person name="Pagani I."/>
            <person name="Mead D."/>
            <person name="Brumm P."/>
            <person name="Woyke T."/>
        </authorList>
    </citation>
    <scope>NUCLEOTIDE SEQUENCE [LARGE SCALE GENOMIC DNA]</scope>
    <source>
        <strain evidence="7">ATCC 484 / DSM 20113 / JCM 1341 / NBRC 15513 / NCIMB 8980 / NCTC 7547</strain>
    </source>
</reference>
<dbReference type="Gene3D" id="2.160.20.10">
    <property type="entry name" value="Single-stranded right-handed beta-helix, Pectin lyase-like"/>
    <property type="match status" value="1"/>
</dbReference>
<keyword evidence="7" id="KW-1185">Reference proteome</keyword>
<evidence type="ECO:0000259" key="5">
    <source>
        <dbReference type="SMART" id="SM00656"/>
    </source>
</evidence>
<dbReference type="InterPro" id="IPR002022">
    <property type="entry name" value="Pec_lyase"/>
</dbReference>
<dbReference type="GO" id="GO:0000272">
    <property type="term" value="P:polysaccharide catabolic process"/>
    <property type="evidence" value="ECO:0007669"/>
    <property type="project" value="UniProtKB-KW"/>
</dbReference>
<dbReference type="PANTHER" id="PTHR31683">
    <property type="entry name" value="PECTATE LYASE 18-RELATED"/>
    <property type="match status" value="1"/>
</dbReference>
<keyword evidence="2" id="KW-0624">Polysaccharide degradation</keyword>
<keyword evidence="2" id="KW-0964">Secreted</keyword>
<dbReference type="InterPro" id="IPR012334">
    <property type="entry name" value="Pectin_lyas_fold"/>
</dbReference>
<dbReference type="HOGENOM" id="CLU_391146_0_0_11"/>
<proteinExistence type="inferred from homology"/>
<dbReference type="InterPro" id="IPR045032">
    <property type="entry name" value="PEL"/>
</dbReference>
<dbReference type="KEGG" id="cfi:Celf_0807"/>
<keyword evidence="2" id="KW-0119">Carbohydrate metabolism</keyword>
<evidence type="ECO:0000313" key="7">
    <source>
        <dbReference type="Proteomes" id="UP000008460"/>
    </source>
</evidence>
<feature type="region of interest" description="Disordered" evidence="3">
    <location>
        <begin position="31"/>
        <end position="98"/>
    </location>
</feature>
<feature type="compositionally biased region" description="Low complexity" evidence="3">
    <location>
        <begin position="31"/>
        <end position="60"/>
    </location>
</feature>
<feature type="signal peptide" evidence="4">
    <location>
        <begin position="1"/>
        <end position="34"/>
    </location>
</feature>
<evidence type="ECO:0000256" key="4">
    <source>
        <dbReference type="SAM" id="SignalP"/>
    </source>
</evidence>
<dbReference type="EMBL" id="CP002666">
    <property type="protein sequence ID" value="AEE44947.1"/>
    <property type="molecule type" value="Genomic_DNA"/>
</dbReference>
<dbReference type="InterPro" id="IPR014756">
    <property type="entry name" value="Ig_E-set"/>
</dbReference>
<dbReference type="SMART" id="SM00656">
    <property type="entry name" value="Amb_all"/>
    <property type="match status" value="1"/>
</dbReference>
<organism evidence="6 7">
    <name type="scientific">Cellulomonas fimi (strain ATCC 484 / DSM 20113 / JCM 1341 / CCUG 24087 / LMG 16345 / NBRC 15513 / NCIMB 8980 / NCTC 7547 / NRS-133)</name>
    <dbReference type="NCBI Taxonomy" id="590998"/>
    <lineage>
        <taxon>Bacteria</taxon>
        <taxon>Bacillati</taxon>
        <taxon>Actinomycetota</taxon>
        <taxon>Actinomycetes</taxon>
        <taxon>Micrococcales</taxon>
        <taxon>Cellulomonadaceae</taxon>
        <taxon>Cellulomonas</taxon>
    </lineage>
</organism>
<comment type="subcellular location">
    <subcellularLocation>
        <location evidence="2">Secreted</location>
    </subcellularLocation>
</comment>
<dbReference type="eggNOG" id="COG3866">
    <property type="taxonomic scope" value="Bacteria"/>
</dbReference>
<dbReference type="GO" id="GO:0030570">
    <property type="term" value="F:pectate lyase activity"/>
    <property type="evidence" value="ECO:0007669"/>
    <property type="project" value="UniProtKB-EC"/>
</dbReference>
<dbReference type="STRING" id="590998.Celf_0807"/>
<dbReference type="SUPFAM" id="SSF51126">
    <property type="entry name" value="Pectin lyase-like"/>
    <property type="match status" value="1"/>
</dbReference>
<gene>
    <name evidence="6" type="ordered locus">Celf_0807</name>
</gene>
<keyword evidence="1 2" id="KW-0456">Lyase</keyword>
<dbReference type="Proteomes" id="UP000008460">
    <property type="component" value="Chromosome"/>
</dbReference>
<feature type="chain" id="PRO_5003314382" evidence="4">
    <location>
        <begin position="35"/>
        <end position="705"/>
    </location>
</feature>
<evidence type="ECO:0000256" key="2">
    <source>
        <dbReference type="RuleBase" id="RU361173"/>
    </source>
</evidence>
<dbReference type="AlphaFoldDB" id="F4H025"/>